<dbReference type="AlphaFoldDB" id="A0A4Z2FT62"/>
<feature type="compositionally biased region" description="Polar residues" evidence="1">
    <location>
        <begin position="43"/>
        <end position="70"/>
    </location>
</feature>
<evidence type="ECO:0000313" key="3">
    <source>
        <dbReference type="Proteomes" id="UP000314294"/>
    </source>
</evidence>
<organism evidence="2 3">
    <name type="scientific">Liparis tanakae</name>
    <name type="common">Tanaka's snailfish</name>
    <dbReference type="NCBI Taxonomy" id="230148"/>
    <lineage>
        <taxon>Eukaryota</taxon>
        <taxon>Metazoa</taxon>
        <taxon>Chordata</taxon>
        <taxon>Craniata</taxon>
        <taxon>Vertebrata</taxon>
        <taxon>Euteleostomi</taxon>
        <taxon>Actinopterygii</taxon>
        <taxon>Neopterygii</taxon>
        <taxon>Teleostei</taxon>
        <taxon>Neoteleostei</taxon>
        <taxon>Acanthomorphata</taxon>
        <taxon>Eupercaria</taxon>
        <taxon>Perciformes</taxon>
        <taxon>Cottioidei</taxon>
        <taxon>Cottales</taxon>
        <taxon>Liparidae</taxon>
        <taxon>Liparis</taxon>
    </lineage>
</organism>
<dbReference type="EMBL" id="SRLO01000935">
    <property type="protein sequence ID" value="TNN43953.1"/>
    <property type="molecule type" value="Genomic_DNA"/>
</dbReference>
<proteinExistence type="predicted"/>
<evidence type="ECO:0000256" key="1">
    <source>
        <dbReference type="SAM" id="MobiDB-lite"/>
    </source>
</evidence>
<dbReference type="Proteomes" id="UP000314294">
    <property type="component" value="Unassembled WGS sequence"/>
</dbReference>
<gene>
    <name evidence="2" type="ORF">EYF80_045867</name>
</gene>
<feature type="region of interest" description="Disordered" evidence="1">
    <location>
        <begin position="1"/>
        <end position="70"/>
    </location>
</feature>
<keyword evidence="3" id="KW-1185">Reference proteome</keyword>
<name>A0A4Z2FT62_9TELE</name>
<evidence type="ECO:0000313" key="2">
    <source>
        <dbReference type="EMBL" id="TNN43953.1"/>
    </source>
</evidence>
<sequence>MSAPISLHPDQREEEEEEERGTAIYDDGFQQRAQSLAERPGEGNTQTLTASPSMENITHSKTQKQSTLKH</sequence>
<comment type="caution">
    <text evidence="2">The sequence shown here is derived from an EMBL/GenBank/DDBJ whole genome shotgun (WGS) entry which is preliminary data.</text>
</comment>
<accession>A0A4Z2FT62</accession>
<protein>
    <submittedName>
        <fullName evidence="2">Uncharacterized protein</fullName>
    </submittedName>
</protein>
<reference evidence="2 3" key="1">
    <citation type="submission" date="2019-03" db="EMBL/GenBank/DDBJ databases">
        <title>First draft genome of Liparis tanakae, snailfish: a comprehensive survey of snailfish specific genes.</title>
        <authorList>
            <person name="Kim W."/>
            <person name="Song I."/>
            <person name="Jeong J.-H."/>
            <person name="Kim D."/>
            <person name="Kim S."/>
            <person name="Ryu S."/>
            <person name="Song J.Y."/>
            <person name="Lee S.K."/>
        </authorList>
    </citation>
    <scope>NUCLEOTIDE SEQUENCE [LARGE SCALE GENOMIC DNA]</scope>
    <source>
        <tissue evidence="2">Muscle</tissue>
    </source>
</reference>